<dbReference type="Proteomes" id="UP000222598">
    <property type="component" value="Segment"/>
</dbReference>
<reference evidence="2" key="1">
    <citation type="submission" date="2017-07" db="EMBL/GenBank/DDBJ databases">
        <authorList>
            <person name="Sun Z.S."/>
            <person name="Albrecht U."/>
            <person name="Echele G."/>
            <person name="Lee C.C."/>
        </authorList>
    </citation>
    <scope>NUCLEOTIDE SEQUENCE [LARGE SCALE GENOMIC DNA]</scope>
</reference>
<name>A0A249XTZ3_9CAUD</name>
<protein>
    <recommendedName>
        <fullName evidence="3">Head-to-tail connector protein</fullName>
    </recommendedName>
</protein>
<evidence type="ECO:0000313" key="1">
    <source>
        <dbReference type="EMBL" id="ASZ75451.1"/>
    </source>
</evidence>
<sequence length="55" mass="6213">MSASDVQPAGPYPDDFTLAVNPEDVDPSKCDHELGICYCVHDWRIHWGNVERRGL</sequence>
<dbReference type="RefSeq" id="YP_010062314.1">
    <property type="nucleotide sequence ID" value="NC_054793.1"/>
</dbReference>
<evidence type="ECO:0008006" key="3">
    <source>
        <dbReference type="Google" id="ProtNLM"/>
    </source>
</evidence>
<organism evidence="1 2">
    <name type="scientific">Mycobacterium phage Kimona</name>
    <dbReference type="NCBI Taxonomy" id="2024295"/>
    <lineage>
        <taxon>Viruses</taxon>
        <taxon>Duplodnaviria</taxon>
        <taxon>Heunggongvirae</taxon>
        <taxon>Uroviricota</taxon>
        <taxon>Caudoviricetes</taxon>
        <taxon>Kimonavirus</taxon>
        <taxon>Kimonavirus kimona</taxon>
    </lineage>
</organism>
<accession>A0A249XTZ3</accession>
<proteinExistence type="predicted"/>
<dbReference type="EMBL" id="MF472895">
    <property type="protein sequence ID" value="ASZ75451.1"/>
    <property type="molecule type" value="Genomic_DNA"/>
</dbReference>
<dbReference type="KEGG" id="vg:64871979"/>
<dbReference type="GeneID" id="64871979"/>
<keyword evidence="2" id="KW-1185">Reference proteome</keyword>
<gene>
    <name evidence="1" type="primary">15</name>
    <name evidence="1" type="ORF">PBI_KIMONA_15</name>
</gene>
<evidence type="ECO:0000313" key="2">
    <source>
        <dbReference type="Proteomes" id="UP000222598"/>
    </source>
</evidence>